<feature type="transmembrane region" description="Helical" evidence="1">
    <location>
        <begin position="39"/>
        <end position="56"/>
    </location>
</feature>
<sequence>MKTMSGNGVIRLEIFGDAAMDFMRTPNGKAFAATRDRRIYIVWIALVWAGMLAGFVPDLARFETETHPRSCATCMQCSISPG</sequence>
<evidence type="ECO:0000256" key="1">
    <source>
        <dbReference type="SAM" id="Phobius"/>
    </source>
</evidence>
<keyword evidence="1" id="KW-1133">Transmembrane helix</keyword>
<comment type="caution">
    <text evidence="2">The sequence shown here is derived from an EMBL/GenBank/DDBJ whole genome shotgun (WGS) entry which is preliminary data.</text>
</comment>
<evidence type="ECO:0000313" key="2">
    <source>
        <dbReference type="EMBL" id="MBA2933943.1"/>
    </source>
</evidence>
<organism evidence="2 3">
    <name type="scientific">Sphingomonas chungangi</name>
    <dbReference type="NCBI Taxonomy" id="2683589"/>
    <lineage>
        <taxon>Bacteria</taxon>
        <taxon>Pseudomonadati</taxon>
        <taxon>Pseudomonadota</taxon>
        <taxon>Alphaproteobacteria</taxon>
        <taxon>Sphingomonadales</taxon>
        <taxon>Sphingomonadaceae</taxon>
        <taxon>Sphingomonas</taxon>
    </lineage>
</organism>
<accession>A0A838L374</accession>
<protein>
    <submittedName>
        <fullName evidence="2">Uncharacterized protein</fullName>
    </submittedName>
</protein>
<dbReference type="AlphaFoldDB" id="A0A838L374"/>
<keyword evidence="1" id="KW-0472">Membrane</keyword>
<dbReference type="EMBL" id="JACEIB010000004">
    <property type="protein sequence ID" value="MBA2933943.1"/>
    <property type="molecule type" value="Genomic_DNA"/>
</dbReference>
<name>A0A838L374_9SPHN</name>
<evidence type="ECO:0000313" key="3">
    <source>
        <dbReference type="Proteomes" id="UP000570166"/>
    </source>
</evidence>
<dbReference type="RefSeq" id="WP_160365556.1">
    <property type="nucleotide sequence ID" value="NZ_JACEIB010000004.1"/>
</dbReference>
<reference evidence="2 3" key="1">
    <citation type="submission" date="2020-07" db="EMBL/GenBank/DDBJ databases">
        <authorList>
            <person name="Sun Q."/>
        </authorList>
    </citation>
    <scope>NUCLEOTIDE SEQUENCE [LARGE SCALE GENOMIC DNA]</scope>
    <source>
        <strain evidence="2 3">CGMCC 1.13654</strain>
    </source>
</reference>
<proteinExistence type="predicted"/>
<gene>
    <name evidence="2" type="ORF">HZF05_07500</name>
</gene>
<dbReference type="Proteomes" id="UP000570166">
    <property type="component" value="Unassembled WGS sequence"/>
</dbReference>
<keyword evidence="1" id="KW-0812">Transmembrane</keyword>
<keyword evidence="3" id="KW-1185">Reference proteome</keyword>